<dbReference type="AlphaFoldDB" id="A0A0H4X0P4"/>
<accession>A0A0H4X0P4</accession>
<reference evidence="1 2" key="1">
    <citation type="journal article" date="2016" name="PLoS ONE">
        <title>Complete Genome Sequence and Comparative Genomics of a Novel Myxobacterium Myxococcus hansupus.</title>
        <authorList>
            <person name="Sharma G."/>
            <person name="Narwani T."/>
            <person name="Subramanian S."/>
        </authorList>
    </citation>
    <scope>NUCLEOTIDE SEQUENCE [LARGE SCALE GENOMIC DNA]</scope>
    <source>
        <strain evidence="2">mixupus</strain>
    </source>
</reference>
<dbReference type="RefSeq" id="WP_002639206.1">
    <property type="nucleotide sequence ID" value="NZ_CP012109.1"/>
</dbReference>
<name>A0A0H4X0P4_9BACT</name>
<dbReference type="STRING" id="1297742.A176_004072"/>
<organism evidence="1 2">
    <name type="scientific">Pseudomyxococcus hansupus</name>
    <dbReference type="NCBI Taxonomy" id="1297742"/>
    <lineage>
        <taxon>Bacteria</taxon>
        <taxon>Pseudomonadati</taxon>
        <taxon>Myxococcota</taxon>
        <taxon>Myxococcia</taxon>
        <taxon>Myxococcales</taxon>
        <taxon>Cystobacterineae</taxon>
        <taxon>Myxococcaceae</taxon>
        <taxon>Pseudomyxococcus</taxon>
    </lineage>
</organism>
<dbReference type="KEGG" id="mym:A176_004072"/>
<proteinExistence type="predicted"/>
<evidence type="ECO:0000313" key="1">
    <source>
        <dbReference type="EMBL" id="AKQ67160.1"/>
    </source>
</evidence>
<sequence length="144" mass="15495">MSRSTHRQPVSPVRSRRMALPLALLCALAYVGSVMHFALVQHATCLEHGEVIHVEAGDDHGAGHVEASFDDVRLASRGAEADSHGTDAHCVHAFFRREAPPPQQAAPSLRVAPVLSQPALAVFRFHSEPVARLHLAPKASPPRA</sequence>
<dbReference type="PATRIC" id="fig|1297742.4.peg.4118"/>
<keyword evidence="2" id="KW-1185">Reference proteome</keyword>
<gene>
    <name evidence="1" type="ORF">A176_004072</name>
</gene>
<dbReference type="Proteomes" id="UP000009026">
    <property type="component" value="Chromosome"/>
</dbReference>
<protein>
    <submittedName>
        <fullName evidence="1">Uncharacterized protein</fullName>
    </submittedName>
</protein>
<evidence type="ECO:0000313" key="2">
    <source>
        <dbReference type="Proteomes" id="UP000009026"/>
    </source>
</evidence>
<dbReference type="EMBL" id="CP012109">
    <property type="protein sequence ID" value="AKQ67160.1"/>
    <property type="molecule type" value="Genomic_DNA"/>
</dbReference>
<dbReference type="OrthoDB" id="5383047at2"/>